<evidence type="ECO:0000313" key="3">
    <source>
        <dbReference type="EMBL" id="NYD87963.1"/>
    </source>
</evidence>
<proteinExistence type="inferred from homology"/>
<dbReference type="AlphaFoldDB" id="A0A7Y9JYP0"/>
<name>A0A7Y9JYP0_9CELL</name>
<reference evidence="3 4" key="1">
    <citation type="submission" date="2020-07" db="EMBL/GenBank/DDBJ databases">
        <title>Sequencing the genomes of 1000 actinobacteria strains.</title>
        <authorList>
            <person name="Klenk H.-P."/>
        </authorList>
    </citation>
    <scope>NUCLEOTIDE SEQUENCE [LARGE SCALE GENOMIC DNA]</scope>
    <source>
        <strain evidence="3 4">DSM 24482</strain>
    </source>
</reference>
<dbReference type="EMBL" id="JACCBK010000001">
    <property type="protein sequence ID" value="NYD87963.1"/>
    <property type="molecule type" value="Genomic_DNA"/>
</dbReference>
<dbReference type="EMBL" id="BONN01000005">
    <property type="protein sequence ID" value="GIG32829.1"/>
    <property type="molecule type" value="Genomic_DNA"/>
</dbReference>
<dbReference type="InterPro" id="IPR010310">
    <property type="entry name" value="T7SS_ESAT-6-like"/>
</dbReference>
<comment type="caution">
    <text evidence="3">The sequence shown here is derived from an EMBL/GenBank/DDBJ whole genome shotgun (WGS) entry which is preliminary data.</text>
</comment>
<reference evidence="2 5" key="2">
    <citation type="submission" date="2021-01" db="EMBL/GenBank/DDBJ databases">
        <title>Whole genome shotgun sequence of Cellulomonas oligotrophica NBRC 109435.</title>
        <authorList>
            <person name="Komaki H."/>
            <person name="Tamura T."/>
        </authorList>
    </citation>
    <scope>NUCLEOTIDE SEQUENCE [LARGE SCALE GENOMIC DNA]</scope>
    <source>
        <strain evidence="2 5">NBRC 109435</strain>
    </source>
</reference>
<sequence length="99" mass="10578">MSNLNVSYQDIRTAATRLTTGQDEITTKLNELKAYIASLISSGFVTDQASVAFGESYERFTAGATEVVSSLTSLSQYLQTTATTLEETDAALASGLRGR</sequence>
<dbReference type="InterPro" id="IPR036689">
    <property type="entry name" value="ESAT-6-like_sf"/>
</dbReference>
<dbReference type="RefSeq" id="WP_140460257.1">
    <property type="nucleotide sequence ID" value="NZ_BAABFI010000006.1"/>
</dbReference>
<protein>
    <recommendedName>
        <fullName evidence="1">ESAT-6-like protein</fullName>
    </recommendedName>
</protein>
<gene>
    <name evidence="3" type="ORF">BKA21_003512</name>
    <name evidence="2" type="ORF">Col01nite_19880</name>
</gene>
<comment type="similarity">
    <text evidence="1">Belongs to the WXG100 family.</text>
</comment>
<evidence type="ECO:0000313" key="5">
    <source>
        <dbReference type="Proteomes" id="UP000618382"/>
    </source>
</evidence>
<accession>A0A7Y9JYP0</accession>
<dbReference type="Proteomes" id="UP000618382">
    <property type="component" value="Unassembled WGS sequence"/>
</dbReference>
<evidence type="ECO:0000256" key="1">
    <source>
        <dbReference type="RuleBase" id="RU362001"/>
    </source>
</evidence>
<dbReference type="SUPFAM" id="SSF140453">
    <property type="entry name" value="EsxAB dimer-like"/>
    <property type="match status" value="1"/>
</dbReference>
<keyword evidence="5" id="KW-1185">Reference proteome</keyword>
<evidence type="ECO:0000313" key="4">
    <source>
        <dbReference type="Proteomes" id="UP000577956"/>
    </source>
</evidence>
<dbReference type="Proteomes" id="UP000577956">
    <property type="component" value="Unassembled WGS sequence"/>
</dbReference>
<dbReference type="Pfam" id="PF06013">
    <property type="entry name" value="WXG100"/>
    <property type="match status" value="1"/>
</dbReference>
<dbReference type="NCBIfam" id="TIGR03930">
    <property type="entry name" value="WXG100_ESAT6"/>
    <property type="match status" value="1"/>
</dbReference>
<dbReference type="Gene3D" id="1.10.287.1060">
    <property type="entry name" value="ESAT-6-like"/>
    <property type="match status" value="1"/>
</dbReference>
<evidence type="ECO:0000313" key="2">
    <source>
        <dbReference type="EMBL" id="GIG32829.1"/>
    </source>
</evidence>
<organism evidence="3 4">
    <name type="scientific">Cellulomonas oligotrophica</name>
    <dbReference type="NCBI Taxonomy" id="931536"/>
    <lineage>
        <taxon>Bacteria</taxon>
        <taxon>Bacillati</taxon>
        <taxon>Actinomycetota</taxon>
        <taxon>Actinomycetes</taxon>
        <taxon>Micrococcales</taxon>
        <taxon>Cellulomonadaceae</taxon>
        <taxon>Cellulomonas</taxon>
    </lineage>
</organism>